<evidence type="ECO:0000313" key="5">
    <source>
        <dbReference type="EMBL" id="MBY8821079.1"/>
    </source>
</evidence>
<sequence>MLNLSEYRARGECLADHLPWAALIAPGIVLNKDGSFQRSFRFRGPDLDSATDAELVAVSARANNVLKRFGSGWALFFEAERLPAIGYPASDFPDLGSARIEAERRAQFMDAAGGHFESRYHMTLVWLPPEDGVDSAGNLLVERPGQDGTRDWSRALQSFRTETDRAADLFADILPEMADLSDAETLTYLHGTISPHRHHVACPPIPMYLDGVLVDADLAGGLDPMLGDQHLRTLTINGFAASSRPGLFDALNHLGFGYRWMTRFIALDRTDATKQLVKTRRHWFNKRKSVTQMLREVMYNQPVELTDSDADNKVADSDTALQALGQDYVAFGYLTTTITVMDEDARAADEKLRRVERIIHGLGFTCIRESVNAVEAWLSSLPGHAYANVRAPLIHSLNLAHLMPLSSVWAGPDRNGHLGGPPLLFAATGGATPFRLSTHVGDVGHMLIVGPTGAGKSVLLGLMALQFRRYSGAQVYIFDKGLSARAVTHAMGGAHFGLGVRGDDETLAFQPLRGIDRPDTRVWASEWLAALLTRDGVPVTPEIKEMLWSALASLATAPEVERTLTGLSMLLQSNALRTALQPYTMEGPFGALLDADADQLTLGDVACFETEALLAAPNAVAPVLTYLFHALEARFTGAPTLLLLDEAWVYLDDPLFAARIREWLKVLRKRNVSVVFATQSLADIADSSIAPAIIESCPQRIFLPNERAVEPQAQAVYARFGLNERQVELVARATPKRHYYLQSRRGNRLFDLDLGPEALALCGSSSPDDQKRIDRLLAEGGAADFAARFLARD</sequence>
<dbReference type="InterPro" id="IPR027417">
    <property type="entry name" value="P-loop_NTPase"/>
</dbReference>
<comment type="caution">
    <text evidence="5">The sequence shown here is derived from an EMBL/GenBank/DDBJ whole genome shotgun (WGS) entry which is preliminary data.</text>
</comment>
<dbReference type="SUPFAM" id="SSF52540">
    <property type="entry name" value="P-loop containing nucleoside triphosphate hydrolases"/>
    <property type="match status" value="1"/>
</dbReference>
<evidence type="ECO:0000256" key="2">
    <source>
        <dbReference type="ARBA" id="ARBA00022741"/>
    </source>
</evidence>
<dbReference type="Gene3D" id="3.40.50.300">
    <property type="entry name" value="P-loop containing nucleotide triphosphate hydrolases"/>
    <property type="match status" value="2"/>
</dbReference>
<protein>
    <submittedName>
        <fullName evidence="5">Conjugal transfer protein TrbE</fullName>
    </submittedName>
</protein>
<dbReference type="CDD" id="cd01127">
    <property type="entry name" value="TrwB_TraG_TraD_VirD4"/>
    <property type="match status" value="1"/>
</dbReference>
<dbReference type="Pfam" id="PF03135">
    <property type="entry name" value="CagE_TrbE_VirB"/>
    <property type="match status" value="1"/>
</dbReference>
<keyword evidence="3" id="KW-0067">ATP-binding</keyword>
<dbReference type="InterPro" id="IPR043964">
    <property type="entry name" value="P-loop_TraG"/>
</dbReference>
<dbReference type="NCBIfam" id="NF010447">
    <property type="entry name" value="PRK13873.1"/>
    <property type="match status" value="1"/>
</dbReference>
<name>A0ABS7PIF3_9SPHN</name>
<dbReference type="InterPro" id="IPR051162">
    <property type="entry name" value="T4SS_component"/>
</dbReference>
<evidence type="ECO:0000259" key="4">
    <source>
        <dbReference type="SMART" id="SM00382"/>
    </source>
</evidence>
<evidence type="ECO:0000256" key="3">
    <source>
        <dbReference type="ARBA" id="ARBA00022840"/>
    </source>
</evidence>
<gene>
    <name evidence="5" type="ORF">K7G82_02170</name>
</gene>
<dbReference type="Proteomes" id="UP000706039">
    <property type="component" value="Unassembled WGS sequence"/>
</dbReference>
<dbReference type="PANTHER" id="PTHR30121:SF12">
    <property type="entry name" value="TYPE IV SECRETION SYSTEM PROTEIN CAGE"/>
    <property type="match status" value="1"/>
</dbReference>
<dbReference type="SMART" id="SM00382">
    <property type="entry name" value="AAA"/>
    <property type="match status" value="1"/>
</dbReference>
<organism evidence="5 6">
    <name type="scientific">Sphingomonas colocasiae</name>
    <dbReference type="NCBI Taxonomy" id="1848973"/>
    <lineage>
        <taxon>Bacteria</taxon>
        <taxon>Pseudomonadati</taxon>
        <taxon>Pseudomonadota</taxon>
        <taxon>Alphaproteobacteria</taxon>
        <taxon>Sphingomonadales</taxon>
        <taxon>Sphingomonadaceae</taxon>
        <taxon>Sphingomonas</taxon>
    </lineage>
</organism>
<dbReference type="PANTHER" id="PTHR30121">
    <property type="entry name" value="UNCHARACTERIZED PROTEIN YJGR-RELATED"/>
    <property type="match status" value="1"/>
</dbReference>
<dbReference type="Pfam" id="PF19044">
    <property type="entry name" value="P-loop_TraG"/>
    <property type="match status" value="1"/>
</dbReference>
<comment type="similarity">
    <text evidence="1">Belongs to the TrbE/VirB4 family.</text>
</comment>
<proteinExistence type="inferred from homology"/>
<dbReference type="RefSeq" id="WP_222988169.1">
    <property type="nucleotide sequence ID" value="NZ_JAINVV010000001.1"/>
</dbReference>
<dbReference type="InterPro" id="IPR018145">
    <property type="entry name" value="CagE_TrbE_VirB_cntrl_dom"/>
</dbReference>
<keyword evidence="6" id="KW-1185">Reference proteome</keyword>
<keyword evidence="2" id="KW-0547">Nucleotide-binding</keyword>
<reference evidence="5 6" key="1">
    <citation type="submission" date="2021-08" db="EMBL/GenBank/DDBJ databases">
        <authorList>
            <person name="Tuo L."/>
        </authorList>
    </citation>
    <scope>NUCLEOTIDE SEQUENCE [LARGE SCALE GENOMIC DNA]</scope>
    <source>
        <strain evidence="5 6">JCM 31229</strain>
    </source>
</reference>
<dbReference type="InterPro" id="IPR003593">
    <property type="entry name" value="AAA+_ATPase"/>
</dbReference>
<feature type="domain" description="AAA+ ATPase" evidence="4">
    <location>
        <begin position="442"/>
        <end position="707"/>
    </location>
</feature>
<evidence type="ECO:0000256" key="1">
    <source>
        <dbReference type="ARBA" id="ARBA00006512"/>
    </source>
</evidence>
<accession>A0ABS7PIF3</accession>
<evidence type="ECO:0000313" key="6">
    <source>
        <dbReference type="Proteomes" id="UP000706039"/>
    </source>
</evidence>
<dbReference type="EMBL" id="JAINVV010000001">
    <property type="protein sequence ID" value="MBY8821079.1"/>
    <property type="molecule type" value="Genomic_DNA"/>
</dbReference>